<reference evidence="3 4" key="1">
    <citation type="submission" date="2020-01" db="EMBL/GenBank/DDBJ databases">
        <title>Insect and environment-associated Actinomycetes.</title>
        <authorList>
            <person name="Currrie C."/>
            <person name="Chevrette M."/>
            <person name="Carlson C."/>
            <person name="Stubbendieck R."/>
            <person name="Wendt-Pienkowski E."/>
        </authorList>
    </citation>
    <scope>NUCLEOTIDE SEQUENCE [LARGE SCALE GENOMIC DNA]</scope>
    <source>
        <strain evidence="3 4">SID7754</strain>
    </source>
</reference>
<evidence type="ECO:0000313" key="3">
    <source>
        <dbReference type="EMBL" id="NEB94876.1"/>
    </source>
</evidence>
<protein>
    <submittedName>
        <fullName evidence="3">GSCFA domain-containing protein</fullName>
    </submittedName>
</protein>
<accession>A0A7K3QYI3</accession>
<feature type="region of interest" description="Disordered" evidence="1">
    <location>
        <begin position="289"/>
        <end position="314"/>
    </location>
</feature>
<proteinExistence type="predicted"/>
<organism evidence="3 4">
    <name type="scientific">Streptomyces bauhiniae</name>
    <dbReference type="NCBI Taxonomy" id="2340725"/>
    <lineage>
        <taxon>Bacteria</taxon>
        <taxon>Bacillati</taxon>
        <taxon>Actinomycetota</taxon>
        <taxon>Actinomycetes</taxon>
        <taxon>Kitasatosporales</taxon>
        <taxon>Streptomycetaceae</taxon>
        <taxon>Streptomyces</taxon>
    </lineage>
</organism>
<dbReference type="InterPro" id="IPR014982">
    <property type="entry name" value="GSCFA"/>
</dbReference>
<dbReference type="EMBL" id="JAAGMR010000282">
    <property type="protein sequence ID" value="NEB94876.1"/>
    <property type="molecule type" value="Genomic_DNA"/>
</dbReference>
<feature type="region of interest" description="Disordered" evidence="1">
    <location>
        <begin position="342"/>
        <end position="382"/>
    </location>
</feature>
<dbReference type="AlphaFoldDB" id="A0A7K3QYI3"/>
<feature type="domain" description="GSCFA" evidence="2">
    <location>
        <begin position="43"/>
        <end position="283"/>
    </location>
</feature>
<evidence type="ECO:0000256" key="1">
    <source>
        <dbReference type="SAM" id="MobiDB-lite"/>
    </source>
</evidence>
<dbReference type="RefSeq" id="WP_164192837.1">
    <property type="nucleotide sequence ID" value="NZ_JAAGMR010000282.1"/>
</dbReference>
<dbReference type="Proteomes" id="UP000470520">
    <property type="component" value="Unassembled WGS sequence"/>
</dbReference>
<evidence type="ECO:0000313" key="4">
    <source>
        <dbReference type="Proteomes" id="UP000470520"/>
    </source>
</evidence>
<sequence>MTAHPYTGLPERSFWRSAVAERDPLDITDLWTPKWPIGQDAAVITAGSCFAGHIGRALLEEGMHWYDAEPPPPGLTAEQRSARGYRRFSFRTGNIYTAAALRQWIAWAVASSVPPEEVWEEDGRFHDPYRPTVEPEGFASPAELLRSREVTLAALRTALAEAEVLVFTLGLTEAWHDTEHGTVLPMCPGTVRGSFDADRYVLRNHTVSRVHEDLTEALAMARGVNPGLRTVLTVSPVPLTATATGRHALVATTFSKSVLRAAAGQLADEDDRVDYFPSYEIVTGLPQPLVLPARSGDPDRPGTSGAAASGGPKGFFEANLRTVRPEGVAFVMGHFFRALRGEPTRAPHAPPQQQPATAGGEDPSCDDALLDYYGPRPVPPAR</sequence>
<gene>
    <name evidence="3" type="ORF">G3I21_24875</name>
</gene>
<dbReference type="Pfam" id="PF08885">
    <property type="entry name" value="GSCFA"/>
    <property type="match status" value="1"/>
</dbReference>
<evidence type="ECO:0000259" key="2">
    <source>
        <dbReference type="Pfam" id="PF08885"/>
    </source>
</evidence>
<comment type="caution">
    <text evidence="3">The sequence shown here is derived from an EMBL/GenBank/DDBJ whole genome shotgun (WGS) entry which is preliminary data.</text>
</comment>
<name>A0A7K3QYI3_9ACTN</name>